<dbReference type="EMBL" id="CP031598">
    <property type="protein sequence ID" value="QEW27345.1"/>
    <property type="molecule type" value="Genomic_DNA"/>
</dbReference>
<dbReference type="STRING" id="540747.SAMN04488031_101189"/>
<dbReference type="OrthoDB" id="4463518at2"/>
<dbReference type="EMBL" id="LAXI01000005">
    <property type="protein sequence ID" value="KRS17856.1"/>
    <property type="molecule type" value="Genomic_DNA"/>
</dbReference>
<name>A0A0T5P9K8_9RHOB</name>
<evidence type="ECO:0000313" key="2">
    <source>
        <dbReference type="EMBL" id="KRS17856.1"/>
    </source>
</evidence>
<evidence type="ECO:0000313" key="5">
    <source>
        <dbReference type="Proteomes" id="UP000325785"/>
    </source>
</evidence>
<dbReference type="Proteomes" id="UP000325785">
    <property type="component" value="Chromosome"/>
</dbReference>
<dbReference type="Proteomes" id="UP000051401">
    <property type="component" value="Unassembled WGS sequence"/>
</dbReference>
<gene>
    <name evidence="3" type="ORF">RIdsm_03157</name>
    <name evidence="2" type="ORF">XM52_09810</name>
</gene>
<keyword evidence="1" id="KW-0732">Signal</keyword>
<feature type="signal peptide" evidence="1">
    <location>
        <begin position="1"/>
        <end position="20"/>
    </location>
</feature>
<reference evidence="2 4" key="1">
    <citation type="submission" date="2015-04" db="EMBL/GenBank/DDBJ databases">
        <title>The draft genome sequence of Roseovarius indicus B108T.</title>
        <authorList>
            <person name="Li G."/>
            <person name="Lai Q."/>
            <person name="Shao Z."/>
            <person name="Yan P."/>
        </authorList>
    </citation>
    <scope>NUCLEOTIDE SEQUENCE [LARGE SCALE GENOMIC DNA]</scope>
    <source>
        <strain evidence="2 4">B108</strain>
    </source>
</reference>
<dbReference type="AlphaFoldDB" id="A0A0T5P9K8"/>
<accession>A0A0T5P9K8</accession>
<sequence length="372" mass="40167">MKAHHAAALILMLTAPALRAQTVLPGDHNVQGNLCVGSQCAAETFGDDTLRLKAYNIRIHVDDRTTNADYSGHDWSLLFNDTTQFGEDYFAVQDRTLMTVPFRIDGFAPTDSFRIAGSGKIGIGTGLPQQDLHIVSNGGTAVIRMEEAVGTASRWDIEANSAAFVIQDALAGTIPVAIEKGSPSYAFRVLNSGNVGFGTNSPQAPLELFRREPFTFLRLTAAGATINDSVDIVFTEGPLGTGELRYNIVDGDGPEMRLNADGDIRIDGTLTTAGSCSVGCDAVFEADYDLPSIEEHHARTMALGHLPNVGPTRDGEPWDVTDKMGRMLNELEHAHLYIAQLEARDRTRAEETARMGARIARLEAMVAELAAH</sequence>
<dbReference type="PATRIC" id="fig|540747.5.peg.4884"/>
<evidence type="ECO:0000256" key="1">
    <source>
        <dbReference type="SAM" id="SignalP"/>
    </source>
</evidence>
<protein>
    <submittedName>
        <fullName evidence="2">Uncharacterized protein</fullName>
    </submittedName>
</protein>
<feature type="chain" id="PRO_5010437497" evidence="1">
    <location>
        <begin position="21"/>
        <end position="372"/>
    </location>
</feature>
<evidence type="ECO:0000313" key="4">
    <source>
        <dbReference type="Proteomes" id="UP000051401"/>
    </source>
</evidence>
<dbReference type="RefSeq" id="WP_057815767.1">
    <property type="nucleotide sequence ID" value="NZ_CP031598.1"/>
</dbReference>
<evidence type="ECO:0000313" key="3">
    <source>
        <dbReference type="EMBL" id="QEW27345.1"/>
    </source>
</evidence>
<proteinExistence type="predicted"/>
<reference evidence="3 5" key="2">
    <citation type="submission" date="2018-08" db="EMBL/GenBank/DDBJ databases">
        <title>Genetic Globetrotter - A new plasmid hitch-hiking vast phylogenetic and geographic distances.</title>
        <authorList>
            <person name="Vollmers J."/>
            <person name="Petersen J."/>
        </authorList>
    </citation>
    <scope>NUCLEOTIDE SEQUENCE [LARGE SCALE GENOMIC DNA]</scope>
    <source>
        <strain evidence="3 5">DSM 26383</strain>
    </source>
</reference>
<keyword evidence="4" id="KW-1185">Reference proteome</keyword>
<organism evidence="2 4">
    <name type="scientific">Roseovarius indicus</name>
    <dbReference type="NCBI Taxonomy" id="540747"/>
    <lineage>
        <taxon>Bacteria</taxon>
        <taxon>Pseudomonadati</taxon>
        <taxon>Pseudomonadota</taxon>
        <taxon>Alphaproteobacteria</taxon>
        <taxon>Rhodobacterales</taxon>
        <taxon>Roseobacteraceae</taxon>
        <taxon>Roseovarius</taxon>
    </lineage>
</organism>
<dbReference type="KEGG" id="rid:RIdsm_03157"/>